<organism evidence="3 4">
    <name type="scientific">Symbiodinium microadriaticum</name>
    <name type="common">Dinoflagellate</name>
    <name type="synonym">Zooxanthella microadriatica</name>
    <dbReference type="NCBI Taxonomy" id="2951"/>
    <lineage>
        <taxon>Eukaryota</taxon>
        <taxon>Sar</taxon>
        <taxon>Alveolata</taxon>
        <taxon>Dinophyceae</taxon>
        <taxon>Suessiales</taxon>
        <taxon>Symbiodiniaceae</taxon>
        <taxon>Symbiodinium</taxon>
    </lineage>
</organism>
<dbReference type="EMBL" id="LSRX01001287">
    <property type="protein sequence ID" value="OLP81356.1"/>
    <property type="molecule type" value="Genomic_DNA"/>
</dbReference>
<feature type="domain" description="3-hydroxyisobutyrate dehydrogenase-like NAD-binding" evidence="2">
    <location>
        <begin position="86"/>
        <end position="209"/>
    </location>
</feature>
<dbReference type="InterPro" id="IPR008927">
    <property type="entry name" value="6-PGluconate_DH-like_C_sf"/>
</dbReference>
<dbReference type="SUPFAM" id="SSF51735">
    <property type="entry name" value="NAD(P)-binding Rossmann-fold domains"/>
    <property type="match status" value="1"/>
</dbReference>
<name>A0A1Q9CEN2_SYMMI</name>
<comment type="caution">
    <text evidence="3">The sequence shown here is derived from an EMBL/GenBank/DDBJ whole genome shotgun (WGS) entry which is preliminary data.</text>
</comment>
<evidence type="ECO:0000313" key="3">
    <source>
        <dbReference type="EMBL" id="OLP81356.1"/>
    </source>
</evidence>
<dbReference type="SUPFAM" id="SSF48179">
    <property type="entry name" value="6-phosphogluconate dehydrogenase C-terminal domain-like"/>
    <property type="match status" value="1"/>
</dbReference>
<dbReference type="Gene3D" id="3.40.50.720">
    <property type="entry name" value="NAD(P)-binding Rossmann-like Domain"/>
    <property type="match status" value="1"/>
</dbReference>
<proteinExistence type="predicted"/>
<gene>
    <name evidence="3" type="primary">Hgd</name>
    <name evidence="3" type="ORF">AK812_SmicGene38114</name>
</gene>
<dbReference type="InterPro" id="IPR029154">
    <property type="entry name" value="HIBADH-like_NADP-bd"/>
</dbReference>
<evidence type="ECO:0000259" key="2">
    <source>
        <dbReference type="Pfam" id="PF14833"/>
    </source>
</evidence>
<dbReference type="Gene3D" id="1.10.1040.10">
    <property type="entry name" value="N-(1-d-carboxylethyl)-l-norvaline Dehydrogenase, domain 2"/>
    <property type="match status" value="1"/>
</dbReference>
<protein>
    <submittedName>
        <fullName evidence="3">2-(Hydroxymethyl)glutarate dehydrogenase</fullName>
    </submittedName>
</protein>
<dbReference type="AlphaFoldDB" id="A0A1Q9CEN2"/>
<sequence>MGSSEVAAPWSTSHGDTEEAVAERQAAQQLGQRGVGFLDAPVTGAPARAAAGTLTSMVGGSEKHLEAARPFLGTFATKILHMGEVGNGQLAKALNNCLYNVSCAAMAEMLPFALRAGLPMPAFVDAVTSGTGQSFGFNQWAPLVLRREFEAPKHGFPMGAAFKDLETLVAAASAQGLPVPPVVAATLATYQRALAMGLGEEHKGAMVKVWEAQMGVRCSGTEAEQKK</sequence>
<dbReference type="Pfam" id="PF14833">
    <property type="entry name" value="NAD_binding_11"/>
    <property type="match status" value="1"/>
</dbReference>
<dbReference type="GO" id="GO:0051287">
    <property type="term" value="F:NAD binding"/>
    <property type="evidence" value="ECO:0007669"/>
    <property type="project" value="InterPro"/>
</dbReference>
<keyword evidence="4" id="KW-1185">Reference proteome</keyword>
<dbReference type="Pfam" id="PF03446">
    <property type="entry name" value="NAD_binding_2"/>
    <property type="match status" value="1"/>
</dbReference>
<evidence type="ECO:0000259" key="1">
    <source>
        <dbReference type="Pfam" id="PF03446"/>
    </source>
</evidence>
<accession>A0A1Q9CEN2</accession>
<dbReference type="GO" id="GO:0050661">
    <property type="term" value="F:NADP binding"/>
    <property type="evidence" value="ECO:0007669"/>
    <property type="project" value="InterPro"/>
</dbReference>
<dbReference type="InterPro" id="IPR036291">
    <property type="entry name" value="NAD(P)-bd_dom_sf"/>
</dbReference>
<evidence type="ECO:0000313" key="4">
    <source>
        <dbReference type="Proteomes" id="UP000186817"/>
    </source>
</evidence>
<dbReference type="InterPro" id="IPR013328">
    <property type="entry name" value="6PGD_dom2"/>
</dbReference>
<dbReference type="PANTHER" id="PTHR43060:SF15">
    <property type="entry name" value="3-HYDROXYISOBUTYRATE DEHYDROGENASE-LIKE 1, MITOCHONDRIAL-RELATED"/>
    <property type="match status" value="1"/>
</dbReference>
<feature type="domain" description="6-phosphogluconate dehydrogenase NADP-binding" evidence="1">
    <location>
        <begin position="18"/>
        <end position="83"/>
    </location>
</feature>
<reference evidence="3 4" key="1">
    <citation type="submission" date="2016-02" db="EMBL/GenBank/DDBJ databases">
        <title>Genome analysis of coral dinoflagellate symbionts highlights evolutionary adaptations to a symbiotic lifestyle.</title>
        <authorList>
            <person name="Aranda M."/>
            <person name="Li Y."/>
            <person name="Liew Y.J."/>
            <person name="Baumgarten S."/>
            <person name="Simakov O."/>
            <person name="Wilson M."/>
            <person name="Piel J."/>
            <person name="Ashoor H."/>
            <person name="Bougouffa S."/>
            <person name="Bajic V.B."/>
            <person name="Ryu T."/>
            <person name="Ravasi T."/>
            <person name="Bayer T."/>
            <person name="Micklem G."/>
            <person name="Kim H."/>
            <person name="Bhak J."/>
            <person name="Lajeunesse T.C."/>
            <person name="Voolstra C.R."/>
        </authorList>
    </citation>
    <scope>NUCLEOTIDE SEQUENCE [LARGE SCALE GENOMIC DNA]</scope>
    <source>
        <strain evidence="3 4">CCMP2467</strain>
    </source>
</reference>
<dbReference type="Proteomes" id="UP000186817">
    <property type="component" value="Unassembled WGS sequence"/>
</dbReference>
<dbReference type="OrthoDB" id="21615at2759"/>
<dbReference type="PANTHER" id="PTHR43060">
    <property type="entry name" value="3-HYDROXYISOBUTYRATE DEHYDROGENASE-LIKE 1, MITOCHONDRIAL-RELATED"/>
    <property type="match status" value="1"/>
</dbReference>
<dbReference type="InterPro" id="IPR006115">
    <property type="entry name" value="6PGDH_NADP-bd"/>
</dbReference>